<dbReference type="GO" id="GO:0003677">
    <property type="term" value="F:DNA binding"/>
    <property type="evidence" value="ECO:0007669"/>
    <property type="project" value="InterPro"/>
</dbReference>
<dbReference type="SUPFAM" id="SSF46894">
    <property type="entry name" value="C-terminal effector domain of the bipartite response regulators"/>
    <property type="match status" value="1"/>
</dbReference>
<name>A0A0B6AJX9_PRIM2</name>
<dbReference type="KEGG" id="bmeg:BG04_5963"/>
<dbReference type="GeneID" id="93646109"/>
<evidence type="ECO:0000313" key="2">
    <source>
        <dbReference type="Proteomes" id="UP000031829"/>
    </source>
</evidence>
<dbReference type="Proteomes" id="UP000031829">
    <property type="component" value="Plasmid pBMV_1"/>
</dbReference>
<evidence type="ECO:0000313" key="1">
    <source>
        <dbReference type="EMBL" id="AJI20114.1"/>
    </source>
</evidence>
<dbReference type="GO" id="GO:0006355">
    <property type="term" value="P:regulation of DNA-templated transcription"/>
    <property type="evidence" value="ECO:0007669"/>
    <property type="project" value="InterPro"/>
</dbReference>
<dbReference type="EMBL" id="CP009919">
    <property type="protein sequence ID" value="AJI20114.1"/>
    <property type="molecule type" value="Genomic_DNA"/>
</dbReference>
<reference evidence="1 2" key="1">
    <citation type="journal article" date="2015" name="Genome Announc.">
        <title>Complete genome sequences for 35 biothreat assay-relevant bacillus species.</title>
        <authorList>
            <person name="Johnson S.L."/>
            <person name="Daligault H.E."/>
            <person name="Davenport K.W."/>
            <person name="Jaissle J."/>
            <person name="Frey K.G."/>
            <person name="Ladner J.T."/>
            <person name="Broomall S.M."/>
            <person name="Bishop-Lilly K.A."/>
            <person name="Bruce D.C."/>
            <person name="Gibbons H.S."/>
            <person name="Coyne S.R."/>
            <person name="Lo C.C."/>
            <person name="Meincke L."/>
            <person name="Munk A.C."/>
            <person name="Koroleva G.I."/>
            <person name="Rosenzweig C.N."/>
            <person name="Palacios G.F."/>
            <person name="Redden C.L."/>
            <person name="Minogue T.D."/>
            <person name="Chain P.S."/>
        </authorList>
    </citation>
    <scope>NUCLEOTIDE SEQUENCE [LARGE SCALE GENOMIC DNA]</scope>
    <source>
        <strain evidence="2">ATCC 14581 / DSM 32 / JCM 2506 / NBRC 15308 / NCIMB 9376 / NCTC 10342 / NRRL B-14308 / VKM B-512</strain>
        <plasmid evidence="1 2">pBMV_1</plasmid>
    </source>
</reference>
<protein>
    <submittedName>
        <fullName evidence="1">Uncharacterized protein</fullName>
    </submittedName>
</protein>
<dbReference type="AlphaFoldDB" id="A0A0B6AJX9"/>
<sequence length="71" mass="8284">MNQITQAEQEVFAFDGHSISATQDIFHKEECTIKNQKRSILEKWNTSCMTEAVQQFLNLYQESSQELIRTS</sequence>
<dbReference type="InterPro" id="IPR016032">
    <property type="entry name" value="Sig_transdc_resp-reg_C-effctor"/>
</dbReference>
<dbReference type="RefSeq" id="WP_080743218.1">
    <property type="nucleotide sequence ID" value="NZ_BCVB01000022.1"/>
</dbReference>
<accession>A0A0B6AJX9</accession>
<organism evidence="1 2">
    <name type="scientific">Priestia megaterium (strain ATCC 14581 / DSM 32 / CCUG 1817 / JCM 2506 / NBRC 15308 / NCIMB 9376 / NCTC 10342 / NRRL B-14308 / VKM B-512 / Ford 19)</name>
    <name type="common">Bacillus megaterium</name>
    <dbReference type="NCBI Taxonomy" id="1348623"/>
    <lineage>
        <taxon>Bacteria</taxon>
        <taxon>Bacillati</taxon>
        <taxon>Bacillota</taxon>
        <taxon>Bacilli</taxon>
        <taxon>Bacillales</taxon>
        <taxon>Bacillaceae</taxon>
        <taxon>Priestia</taxon>
    </lineage>
</organism>
<gene>
    <name evidence="1" type="ORF">BG04_5963</name>
</gene>
<geneLocation type="plasmid" evidence="1 2">
    <name>pBMV_1</name>
</geneLocation>
<keyword evidence="1" id="KW-0614">Plasmid</keyword>
<proteinExistence type="predicted"/>
<dbReference type="HOGENOM" id="CLU_202343_0_0_9"/>